<feature type="transmembrane region" description="Helical" evidence="1">
    <location>
        <begin position="167"/>
        <end position="186"/>
    </location>
</feature>
<accession>A0A2S8F9L4</accession>
<evidence type="ECO:0000313" key="2">
    <source>
        <dbReference type="EMBL" id="PQO28832.1"/>
    </source>
</evidence>
<reference evidence="2 3" key="1">
    <citation type="submission" date="2018-02" db="EMBL/GenBank/DDBJ databases">
        <title>Comparative genomes isolates from brazilian mangrove.</title>
        <authorList>
            <person name="Araujo J.E."/>
            <person name="Taketani R.G."/>
            <person name="Silva M.C.P."/>
            <person name="Loureco M.V."/>
            <person name="Andreote F.D."/>
        </authorList>
    </citation>
    <scope>NUCLEOTIDE SEQUENCE [LARGE SCALE GENOMIC DNA]</scope>
    <source>
        <strain evidence="2 3">NAP PRIS-MGV</strain>
    </source>
</reference>
<feature type="transmembrane region" description="Helical" evidence="1">
    <location>
        <begin position="268"/>
        <end position="288"/>
    </location>
</feature>
<feature type="transmembrane region" description="Helical" evidence="1">
    <location>
        <begin position="12"/>
        <end position="29"/>
    </location>
</feature>
<gene>
    <name evidence="2" type="ORF">C5Y98_24000</name>
</gene>
<sequence length="326" mass="35108">MQPLVSLARKIDTYLLPLLLVVYGLAAFLPDLGIAMRTQEVFRCPLTVIMLSAMLFLAGIGIEAREVRQALRSWWHVLVGCVLLVAAPWAIVVALGAFPLLLPVGMLSGLGLVALMPSAASSVAWTQLSRGNVAINVALILLSTILTPVLLGVIAQQSHASFGEAGTSILEIGMWIVPSVLLGAFVRHLVGEARIHFARPMLKVGSASILLLLNYTNASVALPKIVGNFQPLVLLVLVLAVWGMCGTVFASSWCLTRWLKIGESESRSLVFGIGMKNTGMALVLAGLWLEQYPFAMVAIIVYTFSQHLLAAGFHQWNLRSDSGESR</sequence>
<feature type="transmembrane region" description="Helical" evidence="1">
    <location>
        <begin position="232"/>
        <end position="256"/>
    </location>
</feature>
<dbReference type="EMBL" id="PUIB01000024">
    <property type="protein sequence ID" value="PQO28832.1"/>
    <property type="molecule type" value="Genomic_DNA"/>
</dbReference>
<feature type="transmembrane region" description="Helical" evidence="1">
    <location>
        <begin position="74"/>
        <end position="98"/>
    </location>
</feature>
<feature type="transmembrane region" description="Helical" evidence="1">
    <location>
        <begin position="41"/>
        <end position="62"/>
    </location>
</feature>
<evidence type="ECO:0000313" key="3">
    <source>
        <dbReference type="Proteomes" id="UP000239388"/>
    </source>
</evidence>
<keyword evidence="1" id="KW-1133">Transmembrane helix</keyword>
<dbReference type="Gene3D" id="1.20.1530.20">
    <property type="match status" value="1"/>
</dbReference>
<dbReference type="PANTHER" id="PTHR10361">
    <property type="entry name" value="SODIUM-BILE ACID COTRANSPORTER"/>
    <property type="match status" value="1"/>
</dbReference>
<name>A0A2S8F9L4_9BACT</name>
<dbReference type="RefSeq" id="WP_105358113.1">
    <property type="nucleotide sequence ID" value="NZ_PUIB01000024.1"/>
</dbReference>
<dbReference type="AlphaFoldDB" id="A0A2S8F9L4"/>
<evidence type="ECO:0000256" key="1">
    <source>
        <dbReference type="SAM" id="Phobius"/>
    </source>
</evidence>
<dbReference type="InterPro" id="IPR038770">
    <property type="entry name" value="Na+/solute_symporter_sf"/>
</dbReference>
<dbReference type="PANTHER" id="PTHR10361:SF28">
    <property type="entry name" value="P3 PROTEIN-RELATED"/>
    <property type="match status" value="1"/>
</dbReference>
<protein>
    <recommendedName>
        <fullName evidence="4">Bile acid:sodium symporter</fullName>
    </recommendedName>
</protein>
<feature type="transmembrane region" description="Helical" evidence="1">
    <location>
        <begin position="294"/>
        <end position="313"/>
    </location>
</feature>
<feature type="transmembrane region" description="Helical" evidence="1">
    <location>
        <begin position="104"/>
        <end position="126"/>
    </location>
</feature>
<dbReference type="Proteomes" id="UP000239388">
    <property type="component" value="Unassembled WGS sequence"/>
</dbReference>
<evidence type="ECO:0008006" key="4">
    <source>
        <dbReference type="Google" id="ProtNLM"/>
    </source>
</evidence>
<comment type="caution">
    <text evidence="2">The sequence shown here is derived from an EMBL/GenBank/DDBJ whole genome shotgun (WGS) entry which is preliminary data.</text>
</comment>
<feature type="transmembrane region" description="Helical" evidence="1">
    <location>
        <begin position="133"/>
        <end position="155"/>
    </location>
</feature>
<proteinExistence type="predicted"/>
<keyword evidence="1" id="KW-0472">Membrane</keyword>
<dbReference type="OrthoDB" id="185500at2"/>
<dbReference type="InterPro" id="IPR004710">
    <property type="entry name" value="Bilac:Na_transpt"/>
</dbReference>
<dbReference type="Pfam" id="PF13593">
    <property type="entry name" value="SBF_like"/>
    <property type="match status" value="1"/>
</dbReference>
<organism evidence="2 3">
    <name type="scientific">Blastopirellula marina</name>
    <dbReference type="NCBI Taxonomy" id="124"/>
    <lineage>
        <taxon>Bacteria</taxon>
        <taxon>Pseudomonadati</taxon>
        <taxon>Planctomycetota</taxon>
        <taxon>Planctomycetia</taxon>
        <taxon>Pirellulales</taxon>
        <taxon>Pirellulaceae</taxon>
        <taxon>Blastopirellula</taxon>
    </lineage>
</organism>
<keyword evidence="1" id="KW-0812">Transmembrane</keyword>
<dbReference type="InterPro" id="IPR016833">
    <property type="entry name" value="Put_Na-Bile_cotransptr"/>
</dbReference>
<feature type="transmembrane region" description="Helical" evidence="1">
    <location>
        <begin position="207"/>
        <end position="226"/>
    </location>
</feature>